<comment type="caution">
    <text evidence="4">The sequence shown here is derived from an EMBL/GenBank/DDBJ whole genome shotgun (WGS) entry which is preliminary data.</text>
</comment>
<feature type="transmembrane region" description="Helical" evidence="2">
    <location>
        <begin position="95"/>
        <end position="113"/>
    </location>
</feature>
<gene>
    <name evidence="4" type="ORF">Pme01_35540</name>
</gene>
<keyword evidence="5" id="KW-1185">Reference proteome</keyword>
<organism evidence="4 5">
    <name type="scientific">Planosporangium mesophilum</name>
    <dbReference type="NCBI Taxonomy" id="689768"/>
    <lineage>
        <taxon>Bacteria</taxon>
        <taxon>Bacillati</taxon>
        <taxon>Actinomycetota</taxon>
        <taxon>Actinomycetes</taxon>
        <taxon>Micromonosporales</taxon>
        <taxon>Micromonosporaceae</taxon>
        <taxon>Planosporangium</taxon>
    </lineage>
</organism>
<accession>A0A8J3TDP8</accession>
<name>A0A8J3TDP8_9ACTN</name>
<keyword evidence="2" id="KW-0812">Transmembrane</keyword>
<dbReference type="EMBL" id="BOON01000032">
    <property type="protein sequence ID" value="GII23957.1"/>
    <property type="molecule type" value="Genomic_DNA"/>
</dbReference>
<dbReference type="Proteomes" id="UP000599074">
    <property type="component" value="Unassembled WGS sequence"/>
</dbReference>
<evidence type="ECO:0000313" key="4">
    <source>
        <dbReference type="EMBL" id="GII23957.1"/>
    </source>
</evidence>
<evidence type="ECO:0000256" key="1">
    <source>
        <dbReference type="SAM" id="MobiDB-lite"/>
    </source>
</evidence>
<protein>
    <recommendedName>
        <fullName evidence="3">DUF1616 domain-containing protein</fullName>
    </recommendedName>
</protein>
<sequence>MRPAALHRDAVPVLAAVLAVVAAAAQWVPLPAVRVPTGLLLVFVLPGLALAAALFPGRVLSIVERLVLPPALSLAVLVLGGLGMFAAGIPLGRASWTALTTSVTVAAAVVARLRRDTAGTGSAAETAMFGRVLAVDREKMTVGAAVWRLAPLALAVLLIAGAGVLAMRSAGTGGEPFTGLSLVPSPAPDGQQQAPPQTPRTVQVAIRCEEGEATRYSLRIADPNGFERTFDVALEPGGRWSQTLEVPASGTVTADLFKNGGQAPYRSAHLAGVR</sequence>
<evidence type="ECO:0000259" key="3">
    <source>
        <dbReference type="Pfam" id="PF07760"/>
    </source>
</evidence>
<feature type="transmembrane region" description="Helical" evidence="2">
    <location>
        <begin position="35"/>
        <end position="55"/>
    </location>
</feature>
<feature type="region of interest" description="Disordered" evidence="1">
    <location>
        <begin position="177"/>
        <end position="199"/>
    </location>
</feature>
<dbReference type="AlphaFoldDB" id="A0A8J3TDP8"/>
<evidence type="ECO:0000313" key="5">
    <source>
        <dbReference type="Proteomes" id="UP000599074"/>
    </source>
</evidence>
<feature type="domain" description="DUF1616" evidence="3">
    <location>
        <begin position="14"/>
        <end position="246"/>
    </location>
</feature>
<dbReference type="Pfam" id="PF07760">
    <property type="entry name" value="DUF1616"/>
    <property type="match status" value="1"/>
</dbReference>
<keyword evidence="2" id="KW-0472">Membrane</keyword>
<feature type="transmembrane region" description="Helical" evidence="2">
    <location>
        <begin position="67"/>
        <end position="89"/>
    </location>
</feature>
<proteinExistence type="predicted"/>
<dbReference type="RefSeq" id="WP_168116105.1">
    <property type="nucleotide sequence ID" value="NZ_BOON01000032.1"/>
</dbReference>
<feature type="transmembrane region" description="Helical" evidence="2">
    <location>
        <begin position="146"/>
        <end position="167"/>
    </location>
</feature>
<dbReference type="InterPro" id="IPR011674">
    <property type="entry name" value="DUF1616"/>
</dbReference>
<keyword evidence="2" id="KW-1133">Transmembrane helix</keyword>
<reference evidence="4" key="1">
    <citation type="submission" date="2021-01" db="EMBL/GenBank/DDBJ databases">
        <title>Whole genome shotgun sequence of Planosporangium mesophilum NBRC 109066.</title>
        <authorList>
            <person name="Komaki H."/>
            <person name="Tamura T."/>
        </authorList>
    </citation>
    <scope>NUCLEOTIDE SEQUENCE</scope>
    <source>
        <strain evidence="4">NBRC 109066</strain>
    </source>
</reference>
<evidence type="ECO:0000256" key="2">
    <source>
        <dbReference type="SAM" id="Phobius"/>
    </source>
</evidence>